<dbReference type="Proteomes" id="UP000790787">
    <property type="component" value="Chromosome 7"/>
</dbReference>
<sequence>MAGNEEVDDYQTSAQSVDQVDHHHPLYIYPLDTQDYVLISIQLQGSESYSIWSRSLKIVLHCKNKLGFVLGTYKKRAAYLHKEIATLTQGVSSMSVYFSRLRELWDEYETFTPPPSCGYPESKKHVEHYQLQKFYQFLTGLNDSYESAKNQVLMTRLLPNLNQAYAMIINVESQRITEKSVYGSNDNNEVVAMMSNRAQNIGHNGGSNNSGGYTNTGYSRGYKPKNFFNKSIIQCDYYKRKGHTKENCFKLHGYPSDFNNKRRGGGFNVQANNVNNNMNHIENNYGNLPLETAPAQFFTPEQYQQILQMLNKGKDTELVANSSTTGIAGTLHAFISTLVDNDWIVDTGASNHMVHCLNLLDSYEEVSEKDKNKVQLPTGEQAFIKHTGICSFFRNKKIQNILHITDFKYNLLSVSKITKELRCLMAFFPGFYVFQEFFGAKVLGIGREELGLYFLKAADKQTPEHHTLPSTAPSLFI</sequence>
<evidence type="ECO:0000313" key="2">
    <source>
        <dbReference type="RefSeq" id="XP_075074619.1"/>
    </source>
</evidence>
<proteinExistence type="predicted"/>
<protein>
    <submittedName>
        <fullName evidence="2">Uncharacterized protein LOC142162195</fullName>
    </submittedName>
</protein>
<organism evidence="1 2">
    <name type="scientific">Nicotiana tabacum</name>
    <name type="common">Common tobacco</name>
    <dbReference type="NCBI Taxonomy" id="4097"/>
    <lineage>
        <taxon>Eukaryota</taxon>
        <taxon>Viridiplantae</taxon>
        <taxon>Streptophyta</taxon>
        <taxon>Embryophyta</taxon>
        <taxon>Tracheophyta</taxon>
        <taxon>Spermatophyta</taxon>
        <taxon>Magnoliopsida</taxon>
        <taxon>eudicotyledons</taxon>
        <taxon>Gunneridae</taxon>
        <taxon>Pentapetalae</taxon>
        <taxon>asterids</taxon>
        <taxon>lamiids</taxon>
        <taxon>Solanales</taxon>
        <taxon>Solanaceae</taxon>
        <taxon>Nicotianoideae</taxon>
        <taxon>Nicotianeae</taxon>
        <taxon>Nicotiana</taxon>
    </lineage>
</organism>
<name>A0AC58RPL2_TOBAC</name>
<dbReference type="RefSeq" id="XP_075074619.1">
    <property type="nucleotide sequence ID" value="XM_075218518.1"/>
</dbReference>
<evidence type="ECO:0000313" key="1">
    <source>
        <dbReference type="Proteomes" id="UP000790787"/>
    </source>
</evidence>
<gene>
    <name evidence="2" type="primary">LOC142162195</name>
</gene>
<reference evidence="1" key="1">
    <citation type="journal article" date="2014" name="Nat. Commun.">
        <title>The tobacco genome sequence and its comparison with those of tomato and potato.</title>
        <authorList>
            <person name="Sierro N."/>
            <person name="Battey J.N."/>
            <person name="Ouadi S."/>
            <person name="Bakaher N."/>
            <person name="Bovet L."/>
            <person name="Willig A."/>
            <person name="Goepfert S."/>
            <person name="Peitsch M.C."/>
            <person name="Ivanov N.V."/>
        </authorList>
    </citation>
    <scope>NUCLEOTIDE SEQUENCE [LARGE SCALE GENOMIC DNA]</scope>
</reference>
<keyword evidence="1" id="KW-1185">Reference proteome</keyword>
<reference evidence="2" key="2">
    <citation type="submission" date="2025-08" db="UniProtKB">
        <authorList>
            <consortium name="RefSeq"/>
        </authorList>
    </citation>
    <scope>IDENTIFICATION</scope>
    <source>
        <tissue evidence="2">Leaf</tissue>
    </source>
</reference>
<accession>A0AC58RPL2</accession>